<dbReference type="PANTHER" id="PTHR34702">
    <property type="entry name" value="NA(+)/H(+) ANTIPORTER SUBUNIT F1"/>
    <property type="match status" value="1"/>
</dbReference>
<dbReference type="PIRSF" id="PIRSF028784">
    <property type="entry name" value="MrpF"/>
    <property type="match status" value="1"/>
</dbReference>
<evidence type="ECO:0000256" key="3">
    <source>
        <dbReference type="ARBA" id="ARBA00022448"/>
    </source>
</evidence>
<keyword evidence="3 8" id="KW-0813">Transport</keyword>
<evidence type="ECO:0000256" key="2">
    <source>
        <dbReference type="ARBA" id="ARBA00009212"/>
    </source>
</evidence>
<name>A0A011M5I2_9PROT</name>
<comment type="caution">
    <text evidence="10">The sequence shown here is derived from an EMBL/GenBank/DDBJ whole genome shotgun (WGS) entry which is preliminary data.</text>
</comment>
<reference evidence="10" key="1">
    <citation type="submission" date="2014-02" db="EMBL/GenBank/DDBJ databases">
        <title>Expanding our view of genomic diversity in Candidatus Accumulibacter clades.</title>
        <authorList>
            <person name="Skennerton C.T."/>
            <person name="Barr J.J."/>
            <person name="Slater F.R."/>
            <person name="Bond P.L."/>
            <person name="Tyson G.W."/>
        </authorList>
    </citation>
    <scope>NUCLEOTIDE SEQUENCE [LARGE SCALE GENOMIC DNA]</scope>
</reference>
<keyword evidence="5 9" id="KW-0812">Transmembrane</keyword>
<proteinExistence type="inferred from homology"/>
<dbReference type="PANTHER" id="PTHR34702:SF1">
    <property type="entry name" value="NA(+)_H(+) ANTIPORTER SUBUNIT F"/>
    <property type="match status" value="1"/>
</dbReference>
<evidence type="ECO:0000256" key="5">
    <source>
        <dbReference type="ARBA" id="ARBA00022692"/>
    </source>
</evidence>
<accession>A0A011M5I2</accession>
<dbReference type="Proteomes" id="UP000020218">
    <property type="component" value="Unassembled WGS sequence"/>
</dbReference>
<evidence type="ECO:0000313" key="11">
    <source>
        <dbReference type="Proteomes" id="UP000020218"/>
    </source>
</evidence>
<dbReference type="GO" id="GO:0015385">
    <property type="term" value="F:sodium:proton antiporter activity"/>
    <property type="evidence" value="ECO:0007669"/>
    <property type="project" value="TreeGrafter"/>
</dbReference>
<organism evidence="10 11">
    <name type="scientific">Candidatus Accumulibacter adjunctus</name>
    <dbReference type="NCBI Taxonomy" id="1454001"/>
    <lineage>
        <taxon>Bacteria</taxon>
        <taxon>Pseudomonadati</taxon>
        <taxon>Pseudomonadota</taxon>
        <taxon>Betaproteobacteria</taxon>
        <taxon>Candidatus Accumulibacter</taxon>
    </lineage>
</organism>
<dbReference type="PATRIC" id="fig|1454001.3.peg.3649"/>
<evidence type="ECO:0000256" key="1">
    <source>
        <dbReference type="ARBA" id="ARBA00004651"/>
    </source>
</evidence>
<feature type="transmembrane region" description="Helical" evidence="9">
    <location>
        <begin position="59"/>
        <end position="83"/>
    </location>
</feature>
<dbReference type="GO" id="GO:0005886">
    <property type="term" value="C:plasma membrane"/>
    <property type="evidence" value="ECO:0007669"/>
    <property type="project" value="UniProtKB-SubCell"/>
</dbReference>
<keyword evidence="4 8" id="KW-1003">Cell membrane</keyword>
<gene>
    <name evidence="10" type="primary">mrpF</name>
    <name evidence="10" type="ORF">AW08_03611</name>
</gene>
<comment type="similarity">
    <text evidence="2 8">Belongs to the CPA3 antiporters (TC 2.A.63) subunit F family.</text>
</comment>
<evidence type="ECO:0000256" key="9">
    <source>
        <dbReference type="SAM" id="Phobius"/>
    </source>
</evidence>
<keyword evidence="8" id="KW-0050">Antiport</keyword>
<keyword evidence="6 9" id="KW-1133">Transmembrane helix</keyword>
<evidence type="ECO:0000256" key="8">
    <source>
        <dbReference type="PIRNR" id="PIRNR028784"/>
    </source>
</evidence>
<evidence type="ECO:0000313" key="10">
    <source>
        <dbReference type="EMBL" id="EXI64863.1"/>
    </source>
</evidence>
<dbReference type="Pfam" id="PF04066">
    <property type="entry name" value="MrpF_PhaF"/>
    <property type="match status" value="1"/>
</dbReference>
<evidence type="ECO:0000256" key="6">
    <source>
        <dbReference type="ARBA" id="ARBA00022989"/>
    </source>
</evidence>
<evidence type="ECO:0000256" key="4">
    <source>
        <dbReference type="ARBA" id="ARBA00022475"/>
    </source>
</evidence>
<keyword evidence="7 8" id="KW-0472">Membrane</keyword>
<feature type="transmembrane region" description="Helical" evidence="9">
    <location>
        <begin position="34"/>
        <end position="53"/>
    </location>
</feature>
<keyword evidence="11" id="KW-1185">Reference proteome</keyword>
<dbReference type="AlphaFoldDB" id="A0A011M5I2"/>
<dbReference type="NCBIfam" id="NF004812">
    <property type="entry name" value="PRK06161.1"/>
    <property type="match status" value="1"/>
</dbReference>
<evidence type="ECO:0000256" key="7">
    <source>
        <dbReference type="ARBA" id="ARBA00023136"/>
    </source>
</evidence>
<protein>
    <submittedName>
        <fullName evidence="10">Multiple resistance and pH homeostasis protein F</fullName>
    </submittedName>
</protein>
<comment type="subcellular location">
    <subcellularLocation>
        <location evidence="1 8">Cell membrane</location>
        <topology evidence="1 8">Multi-pass membrane protein</topology>
    </subcellularLocation>
</comment>
<dbReference type="InterPro" id="IPR007208">
    <property type="entry name" value="MrpF/PhaF-like"/>
</dbReference>
<dbReference type="STRING" id="1454001.AW08_03611"/>
<keyword evidence="8" id="KW-0406">Ion transport</keyword>
<feature type="transmembrane region" description="Helical" evidence="9">
    <location>
        <begin position="6"/>
        <end position="22"/>
    </location>
</feature>
<sequence>MLNAALEIAFVFIAVALALNLYRLLRGPDLCDRILALDTLGINAIAMLVLFGIRSASTAYFEVALLLALLGFVGTVALCKFLLRGDIIE</sequence>
<dbReference type="EMBL" id="JFAX01000032">
    <property type="protein sequence ID" value="EXI64863.1"/>
    <property type="molecule type" value="Genomic_DNA"/>
</dbReference>